<dbReference type="PANTHER" id="PTHR33559:SF1">
    <property type="entry name" value="PROTEASOME ASSEMBLY CHAPERONE 4"/>
    <property type="match status" value="1"/>
</dbReference>
<dbReference type="EMBL" id="HBUF01187957">
    <property type="protein sequence ID" value="CAG6657320.1"/>
    <property type="molecule type" value="Transcribed_RNA"/>
</dbReference>
<organism evidence="1">
    <name type="scientific">Cacopsylla melanoneura</name>
    <dbReference type="NCBI Taxonomy" id="428564"/>
    <lineage>
        <taxon>Eukaryota</taxon>
        <taxon>Metazoa</taxon>
        <taxon>Ecdysozoa</taxon>
        <taxon>Arthropoda</taxon>
        <taxon>Hexapoda</taxon>
        <taxon>Insecta</taxon>
        <taxon>Pterygota</taxon>
        <taxon>Neoptera</taxon>
        <taxon>Paraneoptera</taxon>
        <taxon>Hemiptera</taxon>
        <taxon>Sternorrhyncha</taxon>
        <taxon>Psylloidea</taxon>
        <taxon>Psyllidae</taxon>
        <taxon>Psyllinae</taxon>
        <taxon>Cacopsylla</taxon>
    </lineage>
</organism>
<evidence type="ECO:0000313" key="1">
    <source>
        <dbReference type="EMBL" id="CAG6657318.1"/>
    </source>
</evidence>
<dbReference type="EMBL" id="HBUF01376367">
    <property type="protein sequence ID" value="CAG6728486.1"/>
    <property type="molecule type" value="Transcribed_RNA"/>
</dbReference>
<name>A0A8D8WFT2_9HEMI</name>
<proteinExistence type="predicted"/>
<dbReference type="EMBL" id="HBUF01376369">
    <property type="protein sequence ID" value="CAG6728490.1"/>
    <property type="molecule type" value="Transcribed_RNA"/>
</dbReference>
<dbReference type="InterPro" id="IPR032157">
    <property type="entry name" value="PAC4"/>
</dbReference>
<dbReference type="AlphaFoldDB" id="A0A8D8WFT2"/>
<protein>
    <submittedName>
        <fullName evidence="1">Uncharacterized protein</fullName>
    </submittedName>
</protein>
<reference evidence="1" key="1">
    <citation type="submission" date="2021-05" db="EMBL/GenBank/DDBJ databases">
        <authorList>
            <person name="Alioto T."/>
            <person name="Alioto T."/>
            <person name="Gomez Garrido J."/>
        </authorList>
    </citation>
    <scope>NUCLEOTIDE SEQUENCE</scope>
</reference>
<sequence length="130" mass="14936">MPGVLQKKYELINSKLDTLEFTQPINNLVIVFKVLFLNSSVYIYISEQNNQTLTDLSLVLPNADGVSTRILGTGNENISISLGRKVTQLIKKPVYMSINLNHNLYLIEKQIEQKLFDEIKNNRNRFILPQ</sequence>
<dbReference type="EMBL" id="HBUF01187956">
    <property type="protein sequence ID" value="CAG6657318.1"/>
    <property type="molecule type" value="Transcribed_RNA"/>
</dbReference>
<dbReference type="PANTHER" id="PTHR33559">
    <property type="entry name" value="PROTEASOME ASSEMBLY CHAPERONE 4"/>
    <property type="match status" value="1"/>
</dbReference>
<dbReference type="GO" id="GO:0043248">
    <property type="term" value="P:proteasome assembly"/>
    <property type="evidence" value="ECO:0007669"/>
    <property type="project" value="InterPro"/>
</dbReference>
<dbReference type="EMBL" id="HBUF01376368">
    <property type="protein sequence ID" value="CAG6728488.1"/>
    <property type="molecule type" value="Transcribed_RNA"/>
</dbReference>
<accession>A0A8D8WFT2</accession>
<dbReference type="Pfam" id="PF16093">
    <property type="entry name" value="PAC4"/>
    <property type="match status" value="1"/>
</dbReference>